<dbReference type="CDD" id="cd01647">
    <property type="entry name" value="RT_LTR"/>
    <property type="match status" value="1"/>
</dbReference>
<keyword evidence="3" id="KW-1185">Reference proteome</keyword>
<dbReference type="Proteomes" id="UP000257109">
    <property type="component" value="Unassembled WGS sequence"/>
</dbReference>
<dbReference type="InterPro" id="IPR000477">
    <property type="entry name" value="RT_dom"/>
</dbReference>
<reference evidence="2" key="1">
    <citation type="submission" date="2018-05" db="EMBL/GenBank/DDBJ databases">
        <title>Draft genome of Mucuna pruriens seed.</title>
        <authorList>
            <person name="Nnadi N.E."/>
            <person name="Vos R."/>
            <person name="Hasami M.H."/>
            <person name="Devisetty U.K."/>
            <person name="Aguiy J.C."/>
        </authorList>
    </citation>
    <scope>NUCLEOTIDE SEQUENCE [LARGE SCALE GENOMIC DNA]</scope>
    <source>
        <strain evidence="2">JCA_2017</strain>
    </source>
</reference>
<sequence>MLFGLFNAPSTFHRSMLNIFSNLLEECLEVFMDDFTVYADTFGACLDNLSRVLKRCIETNLVLKYEQCHFMVTEGIVLGHLVSNRGIEVDKAKIDIASLPKPASVRDVCSFLGHADRLTFVQTAPKNVDFVFNEACVEAFEELKARLTSTPIM</sequence>
<evidence type="ECO:0000259" key="1">
    <source>
        <dbReference type="Pfam" id="PF00078"/>
    </source>
</evidence>
<dbReference type="InterPro" id="IPR053134">
    <property type="entry name" value="RNA-dir_DNA_polymerase"/>
</dbReference>
<dbReference type="EMBL" id="QJKJ01000454">
    <property type="protein sequence ID" value="RDY12513.1"/>
    <property type="molecule type" value="Genomic_DNA"/>
</dbReference>
<gene>
    <name evidence="2" type="primary">pol</name>
    <name evidence="2" type="ORF">CR513_02667</name>
</gene>
<feature type="domain" description="Reverse transcriptase" evidence="1">
    <location>
        <begin position="3"/>
        <end position="80"/>
    </location>
</feature>
<proteinExistence type="predicted"/>
<dbReference type="InterPro" id="IPR043128">
    <property type="entry name" value="Rev_trsase/Diguanyl_cyclase"/>
</dbReference>
<evidence type="ECO:0000313" key="3">
    <source>
        <dbReference type="Proteomes" id="UP000257109"/>
    </source>
</evidence>
<dbReference type="PANTHER" id="PTHR24559:SF444">
    <property type="entry name" value="REVERSE TRANSCRIPTASE DOMAIN-CONTAINING PROTEIN"/>
    <property type="match status" value="1"/>
</dbReference>
<accession>A0A371IBU4</accession>
<dbReference type="OrthoDB" id="1747367at2759"/>
<organism evidence="2 3">
    <name type="scientific">Mucuna pruriens</name>
    <name type="common">Velvet bean</name>
    <name type="synonym">Dolichos pruriens</name>
    <dbReference type="NCBI Taxonomy" id="157652"/>
    <lineage>
        <taxon>Eukaryota</taxon>
        <taxon>Viridiplantae</taxon>
        <taxon>Streptophyta</taxon>
        <taxon>Embryophyta</taxon>
        <taxon>Tracheophyta</taxon>
        <taxon>Spermatophyta</taxon>
        <taxon>Magnoliopsida</taxon>
        <taxon>eudicotyledons</taxon>
        <taxon>Gunneridae</taxon>
        <taxon>Pentapetalae</taxon>
        <taxon>rosids</taxon>
        <taxon>fabids</taxon>
        <taxon>Fabales</taxon>
        <taxon>Fabaceae</taxon>
        <taxon>Papilionoideae</taxon>
        <taxon>50 kb inversion clade</taxon>
        <taxon>NPAAA clade</taxon>
        <taxon>indigoferoid/millettioid clade</taxon>
        <taxon>Phaseoleae</taxon>
        <taxon>Mucuna</taxon>
    </lineage>
</organism>
<protein>
    <submittedName>
        <fullName evidence="2">Retrovirus-related Pol polyprotein</fullName>
    </submittedName>
</protein>
<dbReference type="PANTHER" id="PTHR24559">
    <property type="entry name" value="TRANSPOSON TY3-I GAG-POL POLYPROTEIN"/>
    <property type="match status" value="1"/>
</dbReference>
<dbReference type="Pfam" id="PF00078">
    <property type="entry name" value="RVT_1"/>
    <property type="match status" value="1"/>
</dbReference>
<dbReference type="AlphaFoldDB" id="A0A371IBU4"/>
<dbReference type="Gene3D" id="3.30.70.270">
    <property type="match status" value="1"/>
</dbReference>
<dbReference type="InterPro" id="IPR043502">
    <property type="entry name" value="DNA/RNA_pol_sf"/>
</dbReference>
<evidence type="ECO:0000313" key="2">
    <source>
        <dbReference type="EMBL" id="RDY12513.1"/>
    </source>
</evidence>
<feature type="non-terminal residue" evidence="2">
    <location>
        <position position="1"/>
    </location>
</feature>
<dbReference type="SUPFAM" id="SSF56672">
    <property type="entry name" value="DNA/RNA polymerases"/>
    <property type="match status" value="1"/>
</dbReference>
<dbReference type="STRING" id="157652.A0A371IBU4"/>
<comment type="caution">
    <text evidence="2">The sequence shown here is derived from an EMBL/GenBank/DDBJ whole genome shotgun (WGS) entry which is preliminary data.</text>
</comment>
<name>A0A371IBU4_MUCPR</name>